<organism evidence="1 2">
    <name type="scientific">Thioclava atlantica</name>
    <dbReference type="NCBI Taxonomy" id="1317124"/>
    <lineage>
        <taxon>Bacteria</taxon>
        <taxon>Pseudomonadati</taxon>
        <taxon>Pseudomonadota</taxon>
        <taxon>Alphaproteobacteria</taxon>
        <taxon>Rhodobacterales</taxon>
        <taxon>Paracoccaceae</taxon>
        <taxon>Thioclava</taxon>
    </lineage>
</organism>
<dbReference type="PATRIC" id="fig|1317124.6.peg.704"/>
<evidence type="ECO:0000313" key="2">
    <source>
        <dbReference type="Proteomes" id="UP000028607"/>
    </source>
</evidence>
<comment type="caution">
    <text evidence="1">The sequence shown here is derived from an EMBL/GenBank/DDBJ whole genome shotgun (WGS) entry which is preliminary data.</text>
</comment>
<dbReference type="Gene3D" id="1.10.3230.30">
    <property type="entry name" value="Phage gp6-like head-tail connector protein"/>
    <property type="match status" value="1"/>
</dbReference>
<dbReference type="EMBL" id="AQRC01000002">
    <property type="protein sequence ID" value="KFE36339.1"/>
    <property type="molecule type" value="Genomic_DNA"/>
</dbReference>
<dbReference type="Proteomes" id="UP000028607">
    <property type="component" value="Unassembled WGS sequence"/>
</dbReference>
<dbReference type="AlphaFoldDB" id="A0A085U042"/>
<proteinExistence type="predicted"/>
<reference evidence="1 2" key="2">
    <citation type="journal article" date="2015" name="Antonie Van Leeuwenhoek">
        <title>Thioclava indica sp. nov., isolated from surface seawater of the Indian Ocean.</title>
        <authorList>
            <person name="Liu Y."/>
            <person name="Lai Q."/>
            <person name="Du J."/>
            <person name="Xu H."/>
            <person name="Jiang L."/>
            <person name="Shao Z."/>
        </authorList>
    </citation>
    <scope>NUCLEOTIDE SEQUENCE [LARGE SCALE GENOMIC DNA]</scope>
    <source>
        <strain evidence="1 2">13D2W-2</strain>
    </source>
</reference>
<dbReference type="NCBIfam" id="TIGR02215">
    <property type="entry name" value="phage_chp_gp8"/>
    <property type="match status" value="1"/>
</dbReference>
<reference evidence="2" key="1">
    <citation type="submission" date="2013-04" db="EMBL/GenBank/DDBJ databases">
        <title>Thioclava sp. 13D2W-2 Genome Sequencing.</title>
        <authorList>
            <person name="Lai Q."/>
            <person name="Li G."/>
            <person name="Shao Z."/>
        </authorList>
    </citation>
    <scope>NUCLEOTIDE SEQUENCE [LARGE SCALE GENOMIC DNA]</scope>
    <source>
        <strain evidence="2">13D2W-2</strain>
    </source>
</reference>
<dbReference type="STRING" id="1317124.DW2_03484"/>
<protein>
    <recommendedName>
        <fullName evidence="3">Gene transfer agent protein</fullName>
    </recommendedName>
</protein>
<name>A0A085U042_9RHOB</name>
<accession>A0A085U042</accession>
<evidence type="ECO:0000313" key="1">
    <source>
        <dbReference type="EMBL" id="KFE36339.1"/>
    </source>
</evidence>
<dbReference type="eggNOG" id="ENOG5032SBG">
    <property type="taxonomic scope" value="Bacteria"/>
</dbReference>
<evidence type="ECO:0008006" key="3">
    <source>
        <dbReference type="Google" id="ProtNLM"/>
    </source>
</evidence>
<sequence length="197" mass="21020">MLKEETVVGAETLPLTAFREHVRLGTGFSDLGAEDGALEAYLRAAIAAIEGRTGKVLLARDYSLTLTAWRGVCEQPLPVAPVRSVSELRLVDAAGQATLLPAENYRLIADLQRPRLAARGTALPEIPAGGVAEIRFSAGFGANWAEVPVDLAQAVLLLAAQYYECRQAGGAEVSAMSFGVMALIERWRTVRMIGGRA</sequence>
<dbReference type="InterPro" id="IPR011738">
    <property type="entry name" value="Phage_CHP"/>
</dbReference>
<keyword evidence="2" id="KW-1185">Reference proteome</keyword>
<gene>
    <name evidence="1" type="ORF">DW2_03484</name>
</gene>